<dbReference type="AlphaFoldDB" id="A0A3S3RMV9"/>
<dbReference type="EMBL" id="RXGA01000003">
    <property type="protein sequence ID" value="RWX73438.1"/>
    <property type="molecule type" value="Genomic_DNA"/>
</dbReference>
<name>A0A3S3RMV9_METS7</name>
<dbReference type="Proteomes" id="UP000288215">
    <property type="component" value="Unassembled WGS sequence"/>
</dbReference>
<evidence type="ECO:0000259" key="1">
    <source>
        <dbReference type="Pfam" id="PF07760"/>
    </source>
</evidence>
<protein>
    <recommendedName>
        <fullName evidence="1">DUF1616 domain-containing protein</fullName>
    </recommendedName>
</protein>
<reference evidence="2 3" key="1">
    <citation type="submission" date="2018-12" db="EMBL/GenBank/DDBJ databases">
        <title>The complete genome of the methanogenic archaea of the candidate phylum Verstraetearchaeota, obtained from the metagenome of underground thermal water.</title>
        <authorList>
            <person name="Kadnikov V.V."/>
            <person name="Mardanov A.V."/>
            <person name="Beletsky A.V."/>
            <person name="Karnachuk O.V."/>
            <person name="Ravin N.V."/>
        </authorList>
    </citation>
    <scope>NUCLEOTIDE SEQUENCE [LARGE SCALE GENOMIC DNA]</scope>
    <source>
        <strain evidence="2">Ch88</strain>
    </source>
</reference>
<organism evidence="2 3">
    <name type="scientific">Methanosuratincola subterraneus</name>
    <dbReference type="NCBI Taxonomy" id="2593994"/>
    <lineage>
        <taxon>Archaea</taxon>
        <taxon>Thermoproteota</taxon>
        <taxon>Methanosuratincolia</taxon>
        <taxon>Candidatus Methanomethylicales</taxon>
        <taxon>Candidatus Methanomethylicaceae</taxon>
        <taxon>Candidatus Methanosuratincola (ex Vanwonterghem et al. 2016)</taxon>
    </lineage>
</organism>
<proteinExistence type="predicted"/>
<gene>
    <name evidence="2" type="ORF">Metus_1412</name>
</gene>
<dbReference type="Pfam" id="PF07760">
    <property type="entry name" value="DUF1616"/>
    <property type="match status" value="1"/>
</dbReference>
<accession>A0A3S3RMV9</accession>
<evidence type="ECO:0000313" key="3">
    <source>
        <dbReference type="Proteomes" id="UP000288215"/>
    </source>
</evidence>
<comment type="caution">
    <text evidence="2">The sequence shown here is derived from an EMBL/GenBank/DDBJ whole genome shotgun (WGS) entry which is preliminary data.</text>
</comment>
<sequence length="160" mass="17164">MIDEEVRAVVLAIVVLGGALAVSQAITAGRVVEPFSALGTLGPNMKIGDYPKEVLAGEPFRLYLYVENHEGKAMYYRVLEKVGDNSTIVNETVPADLPVLASYEVILAHGGNATVPADVAIGTPMQGAKLIFELWAVGPDGSPYYTGRWNHLWINVTSPP</sequence>
<feature type="domain" description="DUF1616" evidence="1">
    <location>
        <begin position="7"/>
        <end position="155"/>
    </location>
</feature>
<dbReference type="InterPro" id="IPR011674">
    <property type="entry name" value="DUF1616"/>
</dbReference>
<evidence type="ECO:0000313" key="2">
    <source>
        <dbReference type="EMBL" id="RWX73438.1"/>
    </source>
</evidence>